<comment type="caution">
    <text evidence="1">The sequence shown here is derived from an EMBL/GenBank/DDBJ whole genome shotgun (WGS) entry which is preliminary data.</text>
</comment>
<dbReference type="EMBL" id="JACVVK020000107">
    <property type="protein sequence ID" value="KAK7492091.1"/>
    <property type="molecule type" value="Genomic_DNA"/>
</dbReference>
<organism evidence="1 2">
    <name type="scientific">Batillaria attramentaria</name>
    <dbReference type="NCBI Taxonomy" id="370345"/>
    <lineage>
        <taxon>Eukaryota</taxon>
        <taxon>Metazoa</taxon>
        <taxon>Spiralia</taxon>
        <taxon>Lophotrochozoa</taxon>
        <taxon>Mollusca</taxon>
        <taxon>Gastropoda</taxon>
        <taxon>Caenogastropoda</taxon>
        <taxon>Sorbeoconcha</taxon>
        <taxon>Cerithioidea</taxon>
        <taxon>Batillariidae</taxon>
        <taxon>Batillaria</taxon>
    </lineage>
</organism>
<name>A0ABD0KYC7_9CAEN</name>
<dbReference type="Proteomes" id="UP001519460">
    <property type="component" value="Unassembled WGS sequence"/>
</dbReference>
<dbReference type="AlphaFoldDB" id="A0ABD0KYC7"/>
<keyword evidence="2" id="KW-1185">Reference proteome</keyword>
<gene>
    <name evidence="1" type="ORF">BaRGS_00016755</name>
</gene>
<evidence type="ECO:0000313" key="2">
    <source>
        <dbReference type="Proteomes" id="UP001519460"/>
    </source>
</evidence>
<sequence length="139" mass="15639">DCYTLSDLFWLRWWAKPSAKREWLSGNGVCTRRVGVAGGERSVGRVSRGQRRWNFLFFAPPPSCPSTQLPLIPLPVHSLPGRREPLSRYSVCPQGWVVHGRWGREGQRLCNITVGGADRQHDDHTTNIGHPIVTTRAQG</sequence>
<evidence type="ECO:0000313" key="1">
    <source>
        <dbReference type="EMBL" id="KAK7492091.1"/>
    </source>
</evidence>
<proteinExistence type="predicted"/>
<protein>
    <submittedName>
        <fullName evidence="1">Uncharacterized protein</fullName>
    </submittedName>
</protein>
<accession>A0ABD0KYC7</accession>
<reference evidence="1 2" key="1">
    <citation type="journal article" date="2023" name="Sci. Data">
        <title>Genome assembly of the Korean intertidal mud-creeper Batillaria attramentaria.</title>
        <authorList>
            <person name="Patra A.K."/>
            <person name="Ho P.T."/>
            <person name="Jun S."/>
            <person name="Lee S.J."/>
            <person name="Kim Y."/>
            <person name="Won Y.J."/>
        </authorList>
    </citation>
    <scope>NUCLEOTIDE SEQUENCE [LARGE SCALE GENOMIC DNA]</scope>
    <source>
        <strain evidence="1">Wonlab-2016</strain>
    </source>
</reference>
<feature type="non-terminal residue" evidence="1">
    <location>
        <position position="1"/>
    </location>
</feature>